<dbReference type="Proteomes" id="UP000466442">
    <property type="component" value="Unassembled WGS sequence"/>
</dbReference>
<dbReference type="EMBL" id="WIXP02000002">
    <property type="protein sequence ID" value="KAF6215656.1"/>
    <property type="molecule type" value="Genomic_DNA"/>
</dbReference>
<organism evidence="2 3">
    <name type="scientific">Apolygus lucorum</name>
    <name type="common">Small green plant bug</name>
    <name type="synonym">Lygocoris lucorum</name>
    <dbReference type="NCBI Taxonomy" id="248454"/>
    <lineage>
        <taxon>Eukaryota</taxon>
        <taxon>Metazoa</taxon>
        <taxon>Ecdysozoa</taxon>
        <taxon>Arthropoda</taxon>
        <taxon>Hexapoda</taxon>
        <taxon>Insecta</taxon>
        <taxon>Pterygota</taxon>
        <taxon>Neoptera</taxon>
        <taxon>Paraneoptera</taxon>
        <taxon>Hemiptera</taxon>
        <taxon>Heteroptera</taxon>
        <taxon>Panheteroptera</taxon>
        <taxon>Cimicomorpha</taxon>
        <taxon>Miridae</taxon>
        <taxon>Mirini</taxon>
        <taxon>Apolygus</taxon>
    </lineage>
</organism>
<gene>
    <name evidence="2" type="ORF">GE061_010412</name>
</gene>
<name>A0A8S9Y5M9_APOLU</name>
<protein>
    <submittedName>
        <fullName evidence="2">Uncharacterized protein</fullName>
    </submittedName>
</protein>
<sequence>MKTHKLLIDCITSIEDERLHFLLLPYRAFSRNIMEDSGEERRRKSVEGRYGQPINQSETELPASIEWK</sequence>
<proteinExistence type="predicted"/>
<evidence type="ECO:0000313" key="2">
    <source>
        <dbReference type="EMBL" id="KAF6215656.1"/>
    </source>
</evidence>
<feature type="region of interest" description="Disordered" evidence="1">
    <location>
        <begin position="37"/>
        <end position="68"/>
    </location>
</feature>
<reference evidence="2" key="1">
    <citation type="journal article" date="2021" name="Mol. Ecol. Resour.">
        <title>Apolygus lucorum genome provides insights into omnivorousness and mesophyll feeding.</title>
        <authorList>
            <person name="Liu Y."/>
            <person name="Liu H."/>
            <person name="Wang H."/>
            <person name="Huang T."/>
            <person name="Liu B."/>
            <person name="Yang B."/>
            <person name="Yin L."/>
            <person name="Li B."/>
            <person name="Zhang Y."/>
            <person name="Zhang S."/>
            <person name="Jiang F."/>
            <person name="Zhang X."/>
            <person name="Ren Y."/>
            <person name="Wang B."/>
            <person name="Wang S."/>
            <person name="Lu Y."/>
            <person name="Wu K."/>
            <person name="Fan W."/>
            <person name="Wang G."/>
        </authorList>
    </citation>
    <scope>NUCLEOTIDE SEQUENCE</scope>
    <source>
        <strain evidence="2">12Hb</strain>
    </source>
</reference>
<evidence type="ECO:0000313" key="3">
    <source>
        <dbReference type="Proteomes" id="UP000466442"/>
    </source>
</evidence>
<dbReference type="AlphaFoldDB" id="A0A8S9Y5M9"/>
<comment type="caution">
    <text evidence="2">The sequence shown here is derived from an EMBL/GenBank/DDBJ whole genome shotgun (WGS) entry which is preliminary data.</text>
</comment>
<evidence type="ECO:0000256" key="1">
    <source>
        <dbReference type="SAM" id="MobiDB-lite"/>
    </source>
</evidence>
<keyword evidence="3" id="KW-1185">Reference proteome</keyword>
<accession>A0A8S9Y5M9</accession>